<dbReference type="InterPro" id="IPR009875">
    <property type="entry name" value="PilZ_domain"/>
</dbReference>
<dbReference type="STRING" id="1563157.AQS70_03770"/>
<evidence type="ECO:0000259" key="1">
    <source>
        <dbReference type="Pfam" id="PF07238"/>
    </source>
</evidence>
<protein>
    <submittedName>
        <fullName evidence="2">Pilus assembly protein PilZ</fullName>
    </submittedName>
</protein>
<evidence type="ECO:0000313" key="3">
    <source>
        <dbReference type="Proteomes" id="UP000050342"/>
    </source>
</evidence>
<dbReference type="GO" id="GO:0035438">
    <property type="term" value="F:cyclic-di-GMP binding"/>
    <property type="evidence" value="ECO:0007669"/>
    <property type="project" value="InterPro"/>
</dbReference>
<organism evidence="2 3">
    <name type="scientific">Pseudomonas endophytica</name>
    <dbReference type="NCBI Taxonomy" id="1563157"/>
    <lineage>
        <taxon>Bacteria</taxon>
        <taxon>Pseudomonadati</taxon>
        <taxon>Pseudomonadota</taxon>
        <taxon>Gammaproteobacteria</taxon>
        <taxon>Pseudomonadales</taxon>
        <taxon>Pseudomonadaceae</taxon>
        <taxon>Pseudomonas</taxon>
    </lineage>
</organism>
<feature type="domain" description="PilZ" evidence="1">
    <location>
        <begin position="11"/>
        <end position="86"/>
    </location>
</feature>
<proteinExistence type="predicted"/>
<name>A0A0Q0XR77_9PSED</name>
<sequence>MGRFLPHPDDVPVQITPRKHASLARQKLHSISLGGVACNSDRGWRRGAAVDMYMPTLGEAAHYPGYIAWCEKRAEGYRIGVAFTDDQTLFGARMGEQVCQIEHYSRLQHQSNLPSNSQQTLALEWINRHAAEFSQETVDRVLGTVDASA</sequence>
<evidence type="ECO:0000313" key="2">
    <source>
        <dbReference type="EMBL" id="KQB52446.1"/>
    </source>
</evidence>
<dbReference type="OrthoDB" id="8906365at2"/>
<accession>A0A0Q0XR77</accession>
<dbReference type="AlphaFoldDB" id="A0A0Q0XR77"/>
<gene>
    <name evidence="2" type="ORF">AQS70_03770</name>
</gene>
<comment type="caution">
    <text evidence="2">The sequence shown here is derived from an EMBL/GenBank/DDBJ whole genome shotgun (WGS) entry which is preliminary data.</text>
</comment>
<dbReference type="RefSeq" id="WP_055104122.1">
    <property type="nucleotide sequence ID" value="NZ_LLWH01000198.1"/>
</dbReference>
<keyword evidence="3" id="KW-1185">Reference proteome</keyword>
<reference evidence="2 3" key="1">
    <citation type="submission" date="2015-10" db="EMBL/GenBank/DDBJ databases">
        <title>Pseudomonas helleri sp. nov. and Pseudomonas weihenstephanensis sp. nov., isolated from raw cows milk.</title>
        <authorList>
            <person name="Von Neubeck M."/>
            <person name="Huptas C."/>
            <person name="Wenning M."/>
            <person name="Scherer S."/>
        </authorList>
    </citation>
    <scope>NUCLEOTIDE SEQUENCE [LARGE SCALE GENOMIC DNA]</scope>
    <source>
        <strain evidence="2 3">BSTT44</strain>
    </source>
</reference>
<dbReference type="Proteomes" id="UP000050342">
    <property type="component" value="Unassembled WGS sequence"/>
</dbReference>
<dbReference type="Pfam" id="PF07238">
    <property type="entry name" value="PilZ"/>
    <property type="match status" value="1"/>
</dbReference>
<dbReference type="EMBL" id="LLWH01000198">
    <property type="protein sequence ID" value="KQB52446.1"/>
    <property type="molecule type" value="Genomic_DNA"/>
</dbReference>